<keyword evidence="1" id="KW-0175">Coiled coil</keyword>
<dbReference type="Proteomes" id="UP001253545">
    <property type="component" value="Unassembled WGS sequence"/>
</dbReference>
<proteinExistence type="predicted"/>
<feature type="coiled-coil region" evidence="1">
    <location>
        <begin position="42"/>
        <end position="69"/>
    </location>
</feature>
<gene>
    <name evidence="2" type="ORF">RM552_11480</name>
</gene>
<comment type="caution">
    <text evidence="2">The sequence shown here is derived from an EMBL/GenBank/DDBJ whole genome shotgun (WGS) entry which is preliminary data.</text>
</comment>
<evidence type="ECO:0000313" key="2">
    <source>
        <dbReference type="EMBL" id="MDT0595469.1"/>
    </source>
</evidence>
<protein>
    <submittedName>
        <fullName evidence="2">Uncharacterized protein</fullName>
    </submittedName>
</protein>
<keyword evidence="3" id="KW-1185">Reference proteome</keyword>
<dbReference type="RefSeq" id="WP_311368985.1">
    <property type="nucleotide sequence ID" value="NZ_JAVRHX010000003.1"/>
</dbReference>
<dbReference type="EMBL" id="JAVRHX010000003">
    <property type="protein sequence ID" value="MDT0595469.1"/>
    <property type="molecule type" value="Genomic_DNA"/>
</dbReference>
<accession>A0ABU2ZS62</accession>
<reference evidence="2 3" key="1">
    <citation type="submission" date="2023-09" db="EMBL/GenBank/DDBJ databases">
        <authorList>
            <person name="Rey-Velasco X."/>
        </authorList>
    </citation>
    <scope>NUCLEOTIDE SEQUENCE [LARGE SCALE GENOMIC DNA]</scope>
    <source>
        <strain evidence="2 3">P117</strain>
    </source>
</reference>
<sequence length="150" mass="17794">MLHMTLCLLVLQLLHASIYTKLETQDNTNSRLASITRQPTLHNNSEDNRHILRNKLSDLRHELMQLFNKHTPDQSLHFRCFQRSGVKTSRCQTQFTWEQQIKTTKEKDKLSAARDKAVFEQLKLLIKTNDRMRQVFTELKQTEQAYLRAK</sequence>
<evidence type="ECO:0000256" key="1">
    <source>
        <dbReference type="SAM" id="Coils"/>
    </source>
</evidence>
<evidence type="ECO:0000313" key="3">
    <source>
        <dbReference type="Proteomes" id="UP001253545"/>
    </source>
</evidence>
<name>A0ABU2ZS62_9ALTE</name>
<organism evidence="2 3">
    <name type="scientific">Glaciecola petra</name>
    <dbReference type="NCBI Taxonomy" id="3075602"/>
    <lineage>
        <taxon>Bacteria</taxon>
        <taxon>Pseudomonadati</taxon>
        <taxon>Pseudomonadota</taxon>
        <taxon>Gammaproteobacteria</taxon>
        <taxon>Alteromonadales</taxon>
        <taxon>Alteromonadaceae</taxon>
        <taxon>Glaciecola</taxon>
    </lineage>
</organism>